<dbReference type="STRING" id="366602.Caul_4227"/>
<proteinExistence type="predicted"/>
<reference evidence="1" key="1">
    <citation type="submission" date="2008-01" db="EMBL/GenBank/DDBJ databases">
        <title>Complete sequence of chromosome of Caulobacter sp. K31.</title>
        <authorList>
            <consortium name="US DOE Joint Genome Institute"/>
            <person name="Copeland A."/>
            <person name="Lucas S."/>
            <person name="Lapidus A."/>
            <person name="Barry K."/>
            <person name="Glavina del Rio T."/>
            <person name="Dalin E."/>
            <person name="Tice H."/>
            <person name="Pitluck S."/>
            <person name="Bruce D."/>
            <person name="Goodwin L."/>
            <person name="Thompson L.S."/>
            <person name="Brettin T."/>
            <person name="Detter J.C."/>
            <person name="Han C."/>
            <person name="Schmutz J."/>
            <person name="Larimer F."/>
            <person name="Land M."/>
            <person name="Hauser L."/>
            <person name="Kyrpides N."/>
            <person name="Kim E."/>
            <person name="Stephens C."/>
            <person name="Richardson P."/>
        </authorList>
    </citation>
    <scope>NUCLEOTIDE SEQUENCE [LARGE SCALE GENOMIC DNA]</scope>
    <source>
        <strain evidence="1">K31</strain>
    </source>
</reference>
<gene>
    <name evidence="1" type="ordered locus">Caul_4227</name>
</gene>
<organism evidence="1">
    <name type="scientific">Caulobacter sp. (strain K31)</name>
    <dbReference type="NCBI Taxonomy" id="366602"/>
    <lineage>
        <taxon>Bacteria</taxon>
        <taxon>Pseudomonadati</taxon>
        <taxon>Pseudomonadota</taxon>
        <taxon>Alphaproteobacteria</taxon>
        <taxon>Caulobacterales</taxon>
        <taxon>Caulobacteraceae</taxon>
        <taxon>Caulobacter</taxon>
    </lineage>
</organism>
<sequence>MITPEIAERILSGKAPNRHVSASVIHKYARDMAAGRWCLNGQTIKISSSGKLLDGQHRLEAAKKAKRSFQSIIVEGLPEDSFGSLDIGRRRSVADILRERGESHTMSLASSLRWLWMIKNEVILAANTSPTNGELLKLLEENPGIRRSLRHVSTIREIMGSGIAAALHYTFAIRDLDKANEFFSRLMDGVQLSDTSPIYHLRERLIRTRSSHRVRLAEAERVALAIKAWNAFRQGRPMQLLVWRNRGAMREALPTPA</sequence>
<dbReference type="KEGG" id="cak:Caul_4227"/>
<dbReference type="eggNOG" id="ENOG5032YZS">
    <property type="taxonomic scope" value="Bacteria"/>
</dbReference>
<dbReference type="HOGENOM" id="CLU_075805_0_0_5"/>
<dbReference type="EMBL" id="CP000927">
    <property type="protein sequence ID" value="ABZ73349.1"/>
    <property type="molecule type" value="Genomic_DNA"/>
</dbReference>
<evidence type="ECO:0000313" key="1">
    <source>
        <dbReference type="EMBL" id="ABZ73349.1"/>
    </source>
</evidence>
<name>B0SYI2_CAUSK</name>
<dbReference type="AlphaFoldDB" id="B0SYI2"/>
<protein>
    <recommendedName>
        <fullName evidence="2">ParB/Sulfiredoxin domain-containing protein</fullName>
    </recommendedName>
</protein>
<evidence type="ECO:0008006" key="2">
    <source>
        <dbReference type="Google" id="ProtNLM"/>
    </source>
</evidence>
<accession>B0SYI2</accession>